<reference evidence="2 3" key="1">
    <citation type="submission" date="2023-07" db="EMBL/GenBank/DDBJ databases">
        <title>Sequencing the genomes of 1000 actinobacteria strains.</title>
        <authorList>
            <person name="Klenk H.-P."/>
        </authorList>
    </citation>
    <scope>NUCLEOTIDE SEQUENCE [LARGE SCALE GENOMIC DNA]</scope>
    <source>
        <strain evidence="2 3">DSM 44709</strain>
    </source>
</reference>
<proteinExistence type="predicted"/>
<protein>
    <submittedName>
        <fullName evidence="2">Uncharacterized protein</fullName>
    </submittedName>
</protein>
<dbReference type="EMBL" id="JAUSUZ010000001">
    <property type="protein sequence ID" value="MDQ0364279.1"/>
    <property type="molecule type" value="Genomic_DNA"/>
</dbReference>
<feature type="compositionally biased region" description="Basic and acidic residues" evidence="1">
    <location>
        <begin position="136"/>
        <end position="148"/>
    </location>
</feature>
<keyword evidence="3" id="KW-1185">Reference proteome</keyword>
<evidence type="ECO:0000313" key="3">
    <source>
        <dbReference type="Proteomes" id="UP001240236"/>
    </source>
</evidence>
<dbReference type="AlphaFoldDB" id="A0AAE4AVS2"/>
<gene>
    <name evidence="2" type="ORF">J2S42_000948</name>
</gene>
<accession>A0AAE4AVS2</accession>
<evidence type="ECO:0000256" key="1">
    <source>
        <dbReference type="SAM" id="MobiDB-lite"/>
    </source>
</evidence>
<evidence type="ECO:0000313" key="2">
    <source>
        <dbReference type="EMBL" id="MDQ0364279.1"/>
    </source>
</evidence>
<organism evidence="2 3">
    <name type="scientific">Catenuloplanes indicus</name>
    <dbReference type="NCBI Taxonomy" id="137267"/>
    <lineage>
        <taxon>Bacteria</taxon>
        <taxon>Bacillati</taxon>
        <taxon>Actinomycetota</taxon>
        <taxon>Actinomycetes</taxon>
        <taxon>Micromonosporales</taxon>
        <taxon>Micromonosporaceae</taxon>
        <taxon>Catenuloplanes</taxon>
    </lineage>
</organism>
<feature type="region of interest" description="Disordered" evidence="1">
    <location>
        <begin position="1"/>
        <end position="20"/>
    </location>
</feature>
<sequence>MGATAQRPAVPGTPEEIEFAPQTADTQLQTLPEWYALSHSVVHGGTVETRSRSSGRCRLPATLVVSGPVRSTVQVPPSVPNGRAPARQDRPANWLMPLCEKVAMYPPAACTFSAAAAYGEDTPVLHQPAEDLARRAERAGALDREQRLPHVVPDGQ</sequence>
<name>A0AAE4AVS2_9ACTN</name>
<dbReference type="Proteomes" id="UP001240236">
    <property type="component" value="Unassembled WGS sequence"/>
</dbReference>
<comment type="caution">
    <text evidence="2">The sequence shown here is derived from an EMBL/GenBank/DDBJ whole genome shotgun (WGS) entry which is preliminary data.</text>
</comment>
<dbReference type="RefSeq" id="WP_307235560.1">
    <property type="nucleotide sequence ID" value="NZ_JAUSUZ010000001.1"/>
</dbReference>
<feature type="region of interest" description="Disordered" evidence="1">
    <location>
        <begin position="136"/>
        <end position="156"/>
    </location>
</feature>